<sequence length="100" mass="10215">MPKIRSVAALAAAAVASTLATSATAGGRTIDYLAETCFACHRAGATTGIPAITGRPGFEVVKALTDYKSGARKHPVMAAVAAEIPDEQIGMLAAFLAKQR</sequence>
<gene>
    <name evidence="7" type="ORF">EDD54_0058</name>
</gene>
<feature type="chain" id="PRO_5020798635" evidence="5">
    <location>
        <begin position="26"/>
        <end position="100"/>
    </location>
</feature>
<keyword evidence="2 4" id="KW-0479">Metal-binding</keyword>
<evidence type="ECO:0000259" key="6">
    <source>
        <dbReference type="PROSITE" id="PS51007"/>
    </source>
</evidence>
<dbReference type="Gene3D" id="1.10.760.10">
    <property type="entry name" value="Cytochrome c-like domain"/>
    <property type="match status" value="1"/>
</dbReference>
<evidence type="ECO:0000256" key="4">
    <source>
        <dbReference type="PROSITE-ProRule" id="PRU00433"/>
    </source>
</evidence>
<dbReference type="OrthoDB" id="9805828at2"/>
<dbReference type="Proteomes" id="UP000294547">
    <property type="component" value="Unassembled WGS sequence"/>
</dbReference>
<dbReference type="AlphaFoldDB" id="A0A4R6RIG0"/>
<dbReference type="InterPro" id="IPR036909">
    <property type="entry name" value="Cyt_c-like_dom_sf"/>
</dbReference>
<name>A0A4R6RIG0_9HYPH</name>
<evidence type="ECO:0000256" key="2">
    <source>
        <dbReference type="ARBA" id="ARBA00022723"/>
    </source>
</evidence>
<dbReference type="GO" id="GO:0046872">
    <property type="term" value="F:metal ion binding"/>
    <property type="evidence" value="ECO:0007669"/>
    <property type="project" value="UniProtKB-KW"/>
</dbReference>
<evidence type="ECO:0000313" key="8">
    <source>
        <dbReference type="Proteomes" id="UP000294547"/>
    </source>
</evidence>
<dbReference type="PROSITE" id="PS51007">
    <property type="entry name" value="CYTC"/>
    <property type="match status" value="1"/>
</dbReference>
<dbReference type="GO" id="GO:0020037">
    <property type="term" value="F:heme binding"/>
    <property type="evidence" value="ECO:0007669"/>
    <property type="project" value="InterPro"/>
</dbReference>
<keyword evidence="3 4" id="KW-0408">Iron</keyword>
<evidence type="ECO:0000256" key="5">
    <source>
        <dbReference type="SAM" id="SignalP"/>
    </source>
</evidence>
<keyword evidence="5" id="KW-0732">Signal</keyword>
<comment type="caution">
    <text evidence="7">The sequence shown here is derived from an EMBL/GenBank/DDBJ whole genome shotgun (WGS) entry which is preliminary data.</text>
</comment>
<feature type="signal peptide" evidence="5">
    <location>
        <begin position="1"/>
        <end position="25"/>
    </location>
</feature>
<dbReference type="InterPro" id="IPR009056">
    <property type="entry name" value="Cyt_c-like_dom"/>
</dbReference>
<dbReference type="GO" id="GO:0009055">
    <property type="term" value="F:electron transfer activity"/>
    <property type="evidence" value="ECO:0007669"/>
    <property type="project" value="InterPro"/>
</dbReference>
<protein>
    <submittedName>
        <fullName evidence="7">Cytochrome c553</fullName>
    </submittedName>
</protein>
<reference evidence="7 8" key="1">
    <citation type="submission" date="2019-03" db="EMBL/GenBank/DDBJ databases">
        <title>Genomic Encyclopedia of Type Strains, Phase IV (KMG-IV): sequencing the most valuable type-strain genomes for metagenomic binning, comparative biology and taxonomic classification.</title>
        <authorList>
            <person name="Goeker M."/>
        </authorList>
    </citation>
    <scope>NUCLEOTIDE SEQUENCE [LARGE SCALE GENOMIC DNA]</scope>
    <source>
        <strain evidence="7 8">DSM 102969</strain>
    </source>
</reference>
<keyword evidence="1 4" id="KW-0349">Heme</keyword>
<evidence type="ECO:0000313" key="7">
    <source>
        <dbReference type="EMBL" id="TDP86190.1"/>
    </source>
</evidence>
<dbReference type="EMBL" id="SNXY01000006">
    <property type="protein sequence ID" value="TDP86190.1"/>
    <property type="molecule type" value="Genomic_DNA"/>
</dbReference>
<dbReference type="SUPFAM" id="SSF46626">
    <property type="entry name" value="Cytochrome c"/>
    <property type="match status" value="1"/>
</dbReference>
<proteinExistence type="predicted"/>
<accession>A0A4R6RIG0</accession>
<keyword evidence="8" id="KW-1185">Reference proteome</keyword>
<dbReference type="RefSeq" id="WP_126537665.1">
    <property type="nucleotide sequence ID" value="NZ_BSPM01000008.1"/>
</dbReference>
<evidence type="ECO:0000256" key="1">
    <source>
        <dbReference type="ARBA" id="ARBA00022617"/>
    </source>
</evidence>
<evidence type="ECO:0000256" key="3">
    <source>
        <dbReference type="ARBA" id="ARBA00023004"/>
    </source>
</evidence>
<organism evidence="7 8">
    <name type="scientific">Oharaeibacter diazotrophicus</name>
    <dbReference type="NCBI Taxonomy" id="1920512"/>
    <lineage>
        <taxon>Bacteria</taxon>
        <taxon>Pseudomonadati</taxon>
        <taxon>Pseudomonadota</taxon>
        <taxon>Alphaproteobacteria</taxon>
        <taxon>Hyphomicrobiales</taxon>
        <taxon>Pleomorphomonadaceae</taxon>
        <taxon>Oharaeibacter</taxon>
    </lineage>
</organism>
<feature type="domain" description="Cytochrome c" evidence="6">
    <location>
        <begin position="21"/>
        <end position="100"/>
    </location>
</feature>